<proteinExistence type="predicted"/>
<sequence length="275" mass="29510">MTPTLAYPQPHNDESSMALHTHFGGCVAILGPFSLHETNPKNAQTTSTAKYGSAQPPKTPTRTLYDNETSTAPHTCFGGPGSGPNTGVCSPQTAQPSSTCNLHDDESNTVPDARFSGCLARLGSFSLHQTRQGQNTGARAATQDPNLQLPTIYMNQTRCHTPAEVAQALSAWPPNTTINQTSYHTPTSAGVITSGLPSLTLSESQDPTRGPSPQTPTTDMTMDKTWHHTPAAAATNAQKEQQSLLFFQHMKPYCREPKSTNPPGSPAREYAQPRK</sequence>
<evidence type="ECO:0000313" key="3">
    <source>
        <dbReference type="Proteomes" id="UP000886523"/>
    </source>
</evidence>
<feature type="region of interest" description="Disordered" evidence="1">
    <location>
        <begin position="250"/>
        <end position="275"/>
    </location>
</feature>
<keyword evidence="3" id="KW-1185">Reference proteome</keyword>
<comment type="caution">
    <text evidence="2">The sequence shown here is derived from an EMBL/GenBank/DDBJ whole genome shotgun (WGS) entry which is preliminary data.</text>
</comment>
<evidence type="ECO:0000313" key="2">
    <source>
        <dbReference type="EMBL" id="KAF9503273.1"/>
    </source>
</evidence>
<feature type="compositionally biased region" description="Polar residues" evidence="1">
    <location>
        <begin position="38"/>
        <end position="50"/>
    </location>
</feature>
<gene>
    <name evidence="2" type="ORF">BS47DRAFT_1369660</name>
</gene>
<dbReference type="EMBL" id="MU129396">
    <property type="protein sequence ID" value="KAF9503273.1"/>
    <property type="molecule type" value="Genomic_DNA"/>
</dbReference>
<feature type="region of interest" description="Disordered" evidence="1">
    <location>
        <begin position="180"/>
        <end position="223"/>
    </location>
</feature>
<feature type="region of interest" description="Disordered" evidence="1">
    <location>
        <begin position="38"/>
        <end position="79"/>
    </location>
</feature>
<feature type="compositionally biased region" description="Polar residues" evidence="1">
    <location>
        <begin position="60"/>
        <end position="73"/>
    </location>
</feature>
<reference evidence="2" key="1">
    <citation type="journal article" date="2020" name="Nat. Commun.">
        <title>Large-scale genome sequencing of mycorrhizal fungi provides insights into the early evolution of symbiotic traits.</title>
        <authorList>
            <person name="Miyauchi S."/>
            <person name="Kiss E."/>
            <person name="Kuo A."/>
            <person name="Drula E."/>
            <person name="Kohler A."/>
            <person name="Sanchez-Garcia M."/>
            <person name="Morin E."/>
            <person name="Andreopoulos B."/>
            <person name="Barry K.W."/>
            <person name="Bonito G."/>
            <person name="Buee M."/>
            <person name="Carver A."/>
            <person name="Chen C."/>
            <person name="Cichocki N."/>
            <person name="Clum A."/>
            <person name="Culley D."/>
            <person name="Crous P.W."/>
            <person name="Fauchery L."/>
            <person name="Girlanda M."/>
            <person name="Hayes R.D."/>
            <person name="Keri Z."/>
            <person name="LaButti K."/>
            <person name="Lipzen A."/>
            <person name="Lombard V."/>
            <person name="Magnuson J."/>
            <person name="Maillard F."/>
            <person name="Murat C."/>
            <person name="Nolan M."/>
            <person name="Ohm R.A."/>
            <person name="Pangilinan J."/>
            <person name="Pereira M.F."/>
            <person name="Perotto S."/>
            <person name="Peter M."/>
            <person name="Pfister S."/>
            <person name="Riley R."/>
            <person name="Sitrit Y."/>
            <person name="Stielow J.B."/>
            <person name="Szollosi G."/>
            <person name="Zifcakova L."/>
            <person name="Stursova M."/>
            <person name="Spatafora J.W."/>
            <person name="Tedersoo L."/>
            <person name="Vaario L.M."/>
            <person name="Yamada A."/>
            <person name="Yan M."/>
            <person name="Wang P."/>
            <person name="Xu J."/>
            <person name="Bruns T."/>
            <person name="Baldrian P."/>
            <person name="Vilgalys R."/>
            <person name="Dunand C."/>
            <person name="Henrissat B."/>
            <person name="Grigoriev I.V."/>
            <person name="Hibbett D."/>
            <person name="Nagy L.G."/>
            <person name="Martin F.M."/>
        </authorList>
    </citation>
    <scope>NUCLEOTIDE SEQUENCE</scope>
    <source>
        <strain evidence="2">UP504</strain>
    </source>
</reference>
<protein>
    <submittedName>
        <fullName evidence="2">Uncharacterized protein</fullName>
    </submittedName>
</protein>
<dbReference type="AlphaFoldDB" id="A0A9P6DLP6"/>
<feature type="compositionally biased region" description="Polar residues" evidence="1">
    <location>
        <begin position="180"/>
        <end position="220"/>
    </location>
</feature>
<evidence type="ECO:0000256" key="1">
    <source>
        <dbReference type="SAM" id="MobiDB-lite"/>
    </source>
</evidence>
<dbReference type="Proteomes" id="UP000886523">
    <property type="component" value="Unassembled WGS sequence"/>
</dbReference>
<organism evidence="2 3">
    <name type="scientific">Hydnum rufescens UP504</name>
    <dbReference type="NCBI Taxonomy" id="1448309"/>
    <lineage>
        <taxon>Eukaryota</taxon>
        <taxon>Fungi</taxon>
        <taxon>Dikarya</taxon>
        <taxon>Basidiomycota</taxon>
        <taxon>Agaricomycotina</taxon>
        <taxon>Agaricomycetes</taxon>
        <taxon>Cantharellales</taxon>
        <taxon>Hydnaceae</taxon>
        <taxon>Hydnum</taxon>
    </lineage>
</organism>
<name>A0A9P6DLP6_9AGAM</name>
<accession>A0A9P6DLP6</accession>